<dbReference type="InterPro" id="IPR015890">
    <property type="entry name" value="Chorismate_C"/>
</dbReference>
<protein>
    <recommendedName>
        <fullName evidence="6 15">Anthranilate synthase component 1</fullName>
        <ecNumber evidence="5 15">4.1.3.27</ecNumber>
    </recommendedName>
</protein>
<dbReference type="InterPro" id="IPR006805">
    <property type="entry name" value="Anth_synth_I_N"/>
</dbReference>
<accession>A0A0S7WN59</accession>
<evidence type="ECO:0000313" key="18">
    <source>
        <dbReference type="EMBL" id="KPJ51585.1"/>
    </source>
</evidence>
<comment type="function">
    <text evidence="13 15">Part of a heterotetrameric complex that catalyzes the two-step biosynthesis of anthranilate, an intermediate in the biosynthesis of L-tryptophan. In the first step, the glutamine-binding beta subunit (TrpG) of anthranilate synthase (AS) provides the glutamine amidotransferase activity which generates ammonia as a substrate that, along with chorismate, is used in the second step, catalyzed by the large alpha subunit of AS (TrpE) to produce anthranilate. In the absence of TrpG, TrpE can synthesize anthranilate directly from chorismate and high concentrations of ammonia.</text>
</comment>
<dbReference type="Gene3D" id="3.60.120.10">
    <property type="entry name" value="Anthranilate synthase"/>
    <property type="match status" value="1"/>
</dbReference>
<evidence type="ECO:0000256" key="5">
    <source>
        <dbReference type="ARBA" id="ARBA00012266"/>
    </source>
</evidence>
<proteinExistence type="inferred from homology"/>
<evidence type="ECO:0000313" key="19">
    <source>
        <dbReference type="Proteomes" id="UP000052008"/>
    </source>
</evidence>
<dbReference type="AlphaFoldDB" id="A0A0S7WN59"/>
<evidence type="ECO:0000256" key="7">
    <source>
        <dbReference type="ARBA" id="ARBA00022605"/>
    </source>
</evidence>
<evidence type="ECO:0000259" key="17">
    <source>
        <dbReference type="Pfam" id="PF04715"/>
    </source>
</evidence>
<comment type="catalytic activity">
    <reaction evidence="14 15">
        <text>chorismate + L-glutamine = anthranilate + pyruvate + L-glutamate + H(+)</text>
        <dbReference type="Rhea" id="RHEA:21732"/>
        <dbReference type="ChEBI" id="CHEBI:15361"/>
        <dbReference type="ChEBI" id="CHEBI:15378"/>
        <dbReference type="ChEBI" id="CHEBI:16567"/>
        <dbReference type="ChEBI" id="CHEBI:29748"/>
        <dbReference type="ChEBI" id="CHEBI:29985"/>
        <dbReference type="ChEBI" id="CHEBI:58359"/>
        <dbReference type="EC" id="4.1.3.27"/>
    </reaction>
</comment>
<dbReference type="STRING" id="1703770.AMJ39_09655"/>
<dbReference type="EMBL" id="LIZS01000112">
    <property type="protein sequence ID" value="KPJ51585.1"/>
    <property type="molecule type" value="Genomic_DNA"/>
</dbReference>
<dbReference type="PRINTS" id="PR00095">
    <property type="entry name" value="ANTSNTHASEI"/>
</dbReference>
<keyword evidence="8 15" id="KW-0479">Metal-binding</keyword>
<evidence type="ECO:0000256" key="11">
    <source>
        <dbReference type="ARBA" id="ARBA00023141"/>
    </source>
</evidence>
<dbReference type="Pfam" id="PF04715">
    <property type="entry name" value="Anth_synt_I_N"/>
    <property type="match status" value="1"/>
</dbReference>
<name>A0A0S7WN59_UNCT6</name>
<keyword evidence="10 15" id="KW-0460">Magnesium</keyword>
<evidence type="ECO:0000256" key="13">
    <source>
        <dbReference type="ARBA" id="ARBA00025634"/>
    </source>
</evidence>
<reference evidence="18 19" key="1">
    <citation type="journal article" date="2015" name="Microbiome">
        <title>Genomic resolution of linkages in carbon, nitrogen, and sulfur cycling among widespread estuary sediment bacteria.</title>
        <authorList>
            <person name="Baker B.J."/>
            <person name="Lazar C.S."/>
            <person name="Teske A.P."/>
            <person name="Dick G.J."/>
        </authorList>
    </citation>
    <scope>NUCLEOTIDE SEQUENCE [LARGE SCALE GENOMIC DNA]</scope>
    <source>
        <strain evidence="18">DG_24</strain>
    </source>
</reference>
<dbReference type="Pfam" id="PF00425">
    <property type="entry name" value="Chorismate_bind"/>
    <property type="match status" value="1"/>
</dbReference>
<evidence type="ECO:0000256" key="6">
    <source>
        <dbReference type="ARBA" id="ARBA00020653"/>
    </source>
</evidence>
<dbReference type="GO" id="GO:0046872">
    <property type="term" value="F:metal ion binding"/>
    <property type="evidence" value="ECO:0007669"/>
    <property type="project" value="UniProtKB-KW"/>
</dbReference>
<gene>
    <name evidence="15" type="primary">trpE</name>
    <name evidence="18" type="ORF">AMJ39_09655</name>
</gene>
<evidence type="ECO:0000256" key="12">
    <source>
        <dbReference type="ARBA" id="ARBA00023239"/>
    </source>
</evidence>
<dbReference type="Proteomes" id="UP000052008">
    <property type="component" value="Unassembled WGS sequence"/>
</dbReference>
<dbReference type="EC" id="4.1.3.27" evidence="5 15"/>
<evidence type="ECO:0000256" key="14">
    <source>
        <dbReference type="ARBA" id="ARBA00047683"/>
    </source>
</evidence>
<evidence type="ECO:0000256" key="10">
    <source>
        <dbReference type="ARBA" id="ARBA00022842"/>
    </source>
</evidence>
<sequence length="494" mass="54230">MYYPALADFREKAREGNLVPVWKEVLLDQETPVSAFRKIGTSQYAFLLESVEGGENVGRHSFVGSEPFAVFSSRGDEVTVTRDGRQHTRSLAPGEDPLTALKALLSEYKFVPVEGLPRFCGGAVGFMGYDTVRFFERLPGGPVDDLGLPDNVFVLTDTCLIFDHVYHRGKVVSNAIVNGDPDQAYEGAIRKIEALCARLNAPAPAVLPPRPRPKDTKLTPNLTREDYEAAVLRAKDYIAAGDVIQVVVSQRLSRAVAADAFDIYRSLRSVNPSPYMYFLTYGDLRIVGSSPERLVSVEDGEVITRPIAGSRPRGKTPEEDEALAAELLADEKERAEHLMLLDLGRNDLGRVCRYGTVRVDEQMVIEKYSHVQHIVSNVRGELRPDRDQYDVLRACFPAGTLTGAPKVRAMEIIDELEPTRRGPYGGVIGYLSFSGNMDTAITIRTIVCANGVAHMQLGAGIVADSIPAREYEECVVLKGGALLRAIEMAEAGLE</sequence>
<evidence type="ECO:0000259" key="16">
    <source>
        <dbReference type="Pfam" id="PF00425"/>
    </source>
</evidence>
<evidence type="ECO:0000256" key="3">
    <source>
        <dbReference type="ARBA" id="ARBA00009562"/>
    </source>
</evidence>
<keyword evidence="12 15" id="KW-0456">Lyase</keyword>
<comment type="pathway">
    <text evidence="2 15">Amino-acid biosynthesis; L-tryptophan biosynthesis; L-tryptophan from chorismate: step 1/5.</text>
</comment>
<dbReference type="NCBIfam" id="TIGR00564">
    <property type="entry name" value="trpE_most"/>
    <property type="match status" value="1"/>
</dbReference>
<comment type="caution">
    <text evidence="18">The sequence shown here is derived from an EMBL/GenBank/DDBJ whole genome shotgun (WGS) entry which is preliminary data.</text>
</comment>
<evidence type="ECO:0000256" key="15">
    <source>
        <dbReference type="RuleBase" id="RU364045"/>
    </source>
</evidence>
<dbReference type="UniPathway" id="UPA00035">
    <property type="reaction ID" value="UER00040"/>
</dbReference>
<keyword evidence="7 15" id="KW-0028">Amino-acid biosynthesis</keyword>
<evidence type="ECO:0000256" key="1">
    <source>
        <dbReference type="ARBA" id="ARBA00001946"/>
    </source>
</evidence>
<comment type="subunit">
    <text evidence="4 15">Heterotetramer consisting of two non-identical subunits: a beta subunit (TrpG) and a large alpha subunit (TrpE).</text>
</comment>
<evidence type="ECO:0000256" key="8">
    <source>
        <dbReference type="ARBA" id="ARBA00022723"/>
    </source>
</evidence>
<organism evidence="18 19">
    <name type="scientific">candidate division TA06 bacterium DG_24</name>
    <dbReference type="NCBI Taxonomy" id="1703770"/>
    <lineage>
        <taxon>Bacteria</taxon>
        <taxon>Bacteria division TA06</taxon>
    </lineage>
</organism>
<dbReference type="PATRIC" id="fig|1703770.3.peg.1432"/>
<dbReference type="PANTHER" id="PTHR11236:SF48">
    <property type="entry name" value="ISOCHORISMATE SYNTHASE MENF"/>
    <property type="match status" value="1"/>
</dbReference>
<evidence type="ECO:0000256" key="4">
    <source>
        <dbReference type="ARBA" id="ARBA00011575"/>
    </source>
</evidence>
<feature type="domain" description="Chorismate-utilising enzyme C-terminal" evidence="16">
    <location>
        <begin position="224"/>
        <end position="474"/>
    </location>
</feature>
<dbReference type="GO" id="GO:0000162">
    <property type="term" value="P:L-tryptophan biosynthetic process"/>
    <property type="evidence" value="ECO:0007669"/>
    <property type="project" value="UniProtKB-UniPathway"/>
</dbReference>
<evidence type="ECO:0000256" key="2">
    <source>
        <dbReference type="ARBA" id="ARBA00004873"/>
    </source>
</evidence>
<feature type="domain" description="Anthranilate synthase component I N-terminal" evidence="17">
    <location>
        <begin position="28"/>
        <end position="168"/>
    </location>
</feature>
<dbReference type="GO" id="GO:0004049">
    <property type="term" value="F:anthranilate synthase activity"/>
    <property type="evidence" value="ECO:0007669"/>
    <property type="project" value="UniProtKB-EC"/>
</dbReference>
<dbReference type="InterPro" id="IPR019999">
    <property type="entry name" value="Anth_synth_I-like"/>
</dbReference>
<keyword evidence="11 15" id="KW-0057">Aromatic amino acid biosynthesis</keyword>
<comment type="cofactor">
    <cofactor evidence="1 15">
        <name>Mg(2+)</name>
        <dbReference type="ChEBI" id="CHEBI:18420"/>
    </cofactor>
</comment>
<dbReference type="InterPro" id="IPR005801">
    <property type="entry name" value="ADC_synthase"/>
</dbReference>
<dbReference type="PANTHER" id="PTHR11236">
    <property type="entry name" value="AMINOBENZOATE/ANTHRANILATE SYNTHASE"/>
    <property type="match status" value="1"/>
</dbReference>
<dbReference type="InterPro" id="IPR005256">
    <property type="entry name" value="Anth_synth_I_PabB"/>
</dbReference>
<comment type="similarity">
    <text evidence="3 15">Belongs to the anthranilate synthase component I family.</text>
</comment>
<evidence type="ECO:0000256" key="9">
    <source>
        <dbReference type="ARBA" id="ARBA00022822"/>
    </source>
</evidence>
<keyword evidence="9 15" id="KW-0822">Tryptophan biosynthesis</keyword>
<dbReference type="SUPFAM" id="SSF56322">
    <property type="entry name" value="ADC synthase"/>
    <property type="match status" value="1"/>
</dbReference>